<dbReference type="PRINTS" id="PR00463">
    <property type="entry name" value="EP450I"/>
</dbReference>
<evidence type="ECO:0000313" key="3">
    <source>
        <dbReference type="Proteomes" id="UP001175001"/>
    </source>
</evidence>
<dbReference type="GO" id="GO:0005506">
    <property type="term" value="F:iron ion binding"/>
    <property type="evidence" value="ECO:0007669"/>
    <property type="project" value="InterPro"/>
</dbReference>
<reference evidence="2" key="1">
    <citation type="submission" date="2023-06" db="EMBL/GenBank/DDBJ databases">
        <title>Multi-omics analyses reveal the molecular pathogenesis toolkit of Lasiodiplodia hormozganensis, a cross-kingdom pathogen.</title>
        <authorList>
            <person name="Felix C."/>
            <person name="Meneses R."/>
            <person name="Goncalves M.F.M."/>
            <person name="Tilleman L."/>
            <person name="Duarte A.S."/>
            <person name="Jorrin-Novo J.V."/>
            <person name="Van De Peer Y."/>
            <person name="Deforce D."/>
            <person name="Van Nieuwerburgh F."/>
            <person name="Esteves A.C."/>
            <person name="Alves A."/>
        </authorList>
    </citation>
    <scope>NUCLEOTIDE SEQUENCE</scope>
    <source>
        <strain evidence="2">CBS 339.90</strain>
    </source>
</reference>
<gene>
    <name evidence="2" type="ORF">DIS24_g7266</name>
</gene>
<dbReference type="AlphaFoldDB" id="A0AA39Y9Q1"/>
<dbReference type="GO" id="GO:0020037">
    <property type="term" value="F:heme binding"/>
    <property type="evidence" value="ECO:0007669"/>
    <property type="project" value="InterPro"/>
</dbReference>
<keyword evidence="3" id="KW-1185">Reference proteome</keyword>
<dbReference type="CDD" id="cd11061">
    <property type="entry name" value="CYP67-like"/>
    <property type="match status" value="1"/>
</dbReference>
<dbReference type="PANTHER" id="PTHR24305">
    <property type="entry name" value="CYTOCHROME P450"/>
    <property type="match status" value="1"/>
</dbReference>
<organism evidence="2 3">
    <name type="scientific">Lasiodiplodia hormozganensis</name>
    <dbReference type="NCBI Taxonomy" id="869390"/>
    <lineage>
        <taxon>Eukaryota</taxon>
        <taxon>Fungi</taxon>
        <taxon>Dikarya</taxon>
        <taxon>Ascomycota</taxon>
        <taxon>Pezizomycotina</taxon>
        <taxon>Dothideomycetes</taxon>
        <taxon>Dothideomycetes incertae sedis</taxon>
        <taxon>Botryosphaeriales</taxon>
        <taxon>Botryosphaeriaceae</taxon>
        <taxon>Lasiodiplodia</taxon>
    </lineage>
</organism>
<sequence length="379" mass="42302">MYLACKNTQLSDEVEKLHKQYGDFVRIALAKYEPRVKAKTDTLISQIRKLEDSPVDATDWSMFFSFDVMGEVGLGKDLETLKSGKTHPTIKGIHDSMSIIGLLTPVPWLLTMLAAIPGAASKLTAFMNYCAGQVKDKQTEVDKDADPQDILSYLIKARFENDKSAPPGEGALHEDARLLIIAGSDTTANALSNTLNFFARNPRVLKKLQALLDEYFPNGDSDWSYEKVKQISYLDDIINESLRLRPPVPSGLGRLTPPDGLQIDEVYIPGDTIVSIPAQTLHRDPRNYENPLDFVPERWSDGKLNPETAPFITFSRGAMNCAGKQLAKLELRMFLSRVALNFDISYAPGETGENFEKNQQDTFTLTLPPLPLMFKSRKA</sequence>
<dbReference type="EMBL" id="JAUJDW010000041">
    <property type="protein sequence ID" value="KAK0647935.1"/>
    <property type="molecule type" value="Genomic_DNA"/>
</dbReference>
<keyword evidence="1" id="KW-0408">Iron</keyword>
<dbReference type="InterPro" id="IPR002401">
    <property type="entry name" value="Cyt_P450_E_grp-I"/>
</dbReference>
<dbReference type="Proteomes" id="UP001175001">
    <property type="component" value="Unassembled WGS sequence"/>
</dbReference>
<accession>A0AA39Y9Q1</accession>
<feature type="binding site" description="axial binding residue" evidence="1">
    <location>
        <position position="321"/>
    </location>
    <ligand>
        <name>heme</name>
        <dbReference type="ChEBI" id="CHEBI:30413"/>
    </ligand>
    <ligandPart>
        <name>Fe</name>
        <dbReference type="ChEBI" id="CHEBI:18248"/>
    </ligandPart>
</feature>
<dbReference type="InterPro" id="IPR050121">
    <property type="entry name" value="Cytochrome_P450_monoxygenase"/>
</dbReference>
<dbReference type="Pfam" id="PF00067">
    <property type="entry name" value="p450"/>
    <property type="match status" value="1"/>
</dbReference>
<dbReference type="InterPro" id="IPR036396">
    <property type="entry name" value="Cyt_P450_sf"/>
</dbReference>
<dbReference type="PRINTS" id="PR00385">
    <property type="entry name" value="P450"/>
</dbReference>
<evidence type="ECO:0000256" key="1">
    <source>
        <dbReference type="PIRSR" id="PIRSR602401-1"/>
    </source>
</evidence>
<dbReference type="GO" id="GO:0004497">
    <property type="term" value="F:monooxygenase activity"/>
    <property type="evidence" value="ECO:0007669"/>
    <property type="project" value="InterPro"/>
</dbReference>
<dbReference type="PANTHER" id="PTHR24305:SF78">
    <property type="entry name" value="P450, PUTATIVE (EUROFUNG)-RELATED"/>
    <property type="match status" value="1"/>
</dbReference>
<comment type="caution">
    <text evidence="2">The sequence shown here is derived from an EMBL/GenBank/DDBJ whole genome shotgun (WGS) entry which is preliminary data.</text>
</comment>
<keyword evidence="1" id="KW-0349">Heme</keyword>
<protein>
    <submittedName>
        <fullName evidence="2">Tryprostatin B 6-hydroxylase</fullName>
    </submittedName>
</protein>
<name>A0AA39Y9Q1_9PEZI</name>
<dbReference type="SUPFAM" id="SSF48264">
    <property type="entry name" value="Cytochrome P450"/>
    <property type="match status" value="1"/>
</dbReference>
<dbReference type="GO" id="GO:0016705">
    <property type="term" value="F:oxidoreductase activity, acting on paired donors, with incorporation or reduction of molecular oxygen"/>
    <property type="evidence" value="ECO:0007669"/>
    <property type="project" value="InterPro"/>
</dbReference>
<proteinExistence type="predicted"/>
<comment type="cofactor">
    <cofactor evidence="1">
        <name>heme</name>
        <dbReference type="ChEBI" id="CHEBI:30413"/>
    </cofactor>
</comment>
<evidence type="ECO:0000313" key="2">
    <source>
        <dbReference type="EMBL" id="KAK0647935.1"/>
    </source>
</evidence>
<dbReference type="Gene3D" id="1.10.630.10">
    <property type="entry name" value="Cytochrome P450"/>
    <property type="match status" value="1"/>
</dbReference>
<dbReference type="InterPro" id="IPR001128">
    <property type="entry name" value="Cyt_P450"/>
</dbReference>
<keyword evidence="1" id="KW-0479">Metal-binding</keyword>